<accession>A0A392SN72</accession>
<dbReference type="EMBL" id="LXQA010407663">
    <property type="protein sequence ID" value="MCI49852.1"/>
    <property type="molecule type" value="Genomic_DNA"/>
</dbReference>
<proteinExistence type="predicted"/>
<dbReference type="AlphaFoldDB" id="A0A392SN72"/>
<keyword evidence="2" id="KW-1185">Reference proteome</keyword>
<feature type="non-terminal residue" evidence="1">
    <location>
        <position position="1"/>
    </location>
</feature>
<dbReference type="Proteomes" id="UP000265520">
    <property type="component" value="Unassembled WGS sequence"/>
</dbReference>
<comment type="caution">
    <text evidence="1">The sequence shown here is derived from an EMBL/GenBank/DDBJ whole genome shotgun (WGS) entry which is preliminary data.</text>
</comment>
<protein>
    <submittedName>
        <fullName evidence="1">Uncharacterized protein</fullName>
    </submittedName>
</protein>
<evidence type="ECO:0000313" key="1">
    <source>
        <dbReference type="EMBL" id="MCI49852.1"/>
    </source>
</evidence>
<name>A0A392SN72_9FABA</name>
<reference evidence="1 2" key="1">
    <citation type="journal article" date="2018" name="Front. Plant Sci.">
        <title>Red Clover (Trifolium pratense) and Zigzag Clover (T. medium) - A Picture of Genomic Similarities and Differences.</title>
        <authorList>
            <person name="Dluhosova J."/>
            <person name="Istvanek J."/>
            <person name="Nedelnik J."/>
            <person name="Repkova J."/>
        </authorList>
    </citation>
    <scope>NUCLEOTIDE SEQUENCE [LARGE SCALE GENOMIC DNA]</scope>
    <source>
        <strain evidence="2">cv. 10/8</strain>
        <tissue evidence="1">Leaf</tissue>
    </source>
</reference>
<evidence type="ECO:0000313" key="2">
    <source>
        <dbReference type="Proteomes" id="UP000265520"/>
    </source>
</evidence>
<organism evidence="1 2">
    <name type="scientific">Trifolium medium</name>
    <dbReference type="NCBI Taxonomy" id="97028"/>
    <lineage>
        <taxon>Eukaryota</taxon>
        <taxon>Viridiplantae</taxon>
        <taxon>Streptophyta</taxon>
        <taxon>Embryophyta</taxon>
        <taxon>Tracheophyta</taxon>
        <taxon>Spermatophyta</taxon>
        <taxon>Magnoliopsida</taxon>
        <taxon>eudicotyledons</taxon>
        <taxon>Gunneridae</taxon>
        <taxon>Pentapetalae</taxon>
        <taxon>rosids</taxon>
        <taxon>fabids</taxon>
        <taxon>Fabales</taxon>
        <taxon>Fabaceae</taxon>
        <taxon>Papilionoideae</taxon>
        <taxon>50 kb inversion clade</taxon>
        <taxon>NPAAA clade</taxon>
        <taxon>Hologalegina</taxon>
        <taxon>IRL clade</taxon>
        <taxon>Trifolieae</taxon>
        <taxon>Trifolium</taxon>
    </lineage>
</organism>
<sequence>RRRRKTGHGQLVTIKLKEREASMHEEGKGFKNKPHTMFSSLNSVLPKAKVNQLISQ</sequence>